<protein>
    <recommendedName>
        <fullName evidence="3">Beta-propeller repeat protein</fullName>
    </recommendedName>
</protein>
<evidence type="ECO:0000313" key="2">
    <source>
        <dbReference type="Proteomes" id="UP000663882"/>
    </source>
</evidence>
<comment type="caution">
    <text evidence="1">The sequence shown here is derived from an EMBL/GenBank/DDBJ whole genome shotgun (WGS) entry which is preliminary data.</text>
</comment>
<proteinExistence type="predicted"/>
<organism evidence="1 2">
    <name type="scientific">Rotaria sordida</name>
    <dbReference type="NCBI Taxonomy" id="392033"/>
    <lineage>
        <taxon>Eukaryota</taxon>
        <taxon>Metazoa</taxon>
        <taxon>Spiralia</taxon>
        <taxon>Gnathifera</taxon>
        <taxon>Rotifera</taxon>
        <taxon>Eurotatoria</taxon>
        <taxon>Bdelloidea</taxon>
        <taxon>Philodinida</taxon>
        <taxon>Philodinidae</taxon>
        <taxon>Rotaria</taxon>
    </lineage>
</organism>
<accession>A0A815QR35</accession>
<dbReference type="OrthoDB" id="5364744at2759"/>
<dbReference type="EMBL" id="CAJNOO010007295">
    <property type="protein sequence ID" value="CAF1465561.1"/>
    <property type="molecule type" value="Genomic_DNA"/>
</dbReference>
<reference evidence="1" key="1">
    <citation type="submission" date="2021-02" db="EMBL/GenBank/DDBJ databases">
        <authorList>
            <person name="Nowell W R."/>
        </authorList>
    </citation>
    <scope>NUCLEOTIDE SEQUENCE</scope>
</reference>
<sequence>MGNSRVLAFSQGNQYGRYLFYYTADMYGMGGGGLTLDNSGNVYVVVNGNITRWTP</sequence>
<evidence type="ECO:0000313" key="1">
    <source>
        <dbReference type="EMBL" id="CAF1465561.1"/>
    </source>
</evidence>
<evidence type="ECO:0008006" key="3">
    <source>
        <dbReference type="Google" id="ProtNLM"/>
    </source>
</evidence>
<dbReference type="AlphaFoldDB" id="A0A815QR35"/>
<name>A0A815QR35_9BILA</name>
<dbReference type="Proteomes" id="UP000663882">
    <property type="component" value="Unassembled WGS sequence"/>
</dbReference>
<feature type="non-terminal residue" evidence="1">
    <location>
        <position position="1"/>
    </location>
</feature>
<gene>
    <name evidence="1" type="ORF">RFH988_LOCUS37334</name>
</gene>